<organism evidence="2 3">
    <name type="scientific">Diversispora epigaea</name>
    <dbReference type="NCBI Taxonomy" id="1348612"/>
    <lineage>
        <taxon>Eukaryota</taxon>
        <taxon>Fungi</taxon>
        <taxon>Fungi incertae sedis</taxon>
        <taxon>Mucoromycota</taxon>
        <taxon>Glomeromycotina</taxon>
        <taxon>Glomeromycetes</taxon>
        <taxon>Diversisporales</taxon>
        <taxon>Diversisporaceae</taxon>
        <taxon>Diversispora</taxon>
    </lineage>
</organism>
<reference evidence="2 3" key="1">
    <citation type="submission" date="2018-08" db="EMBL/GenBank/DDBJ databases">
        <title>Genome and evolution of the arbuscular mycorrhizal fungus Diversispora epigaea (formerly Glomus versiforme) and its bacterial endosymbionts.</title>
        <authorList>
            <person name="Sun X."/>
            <person name="Fei Z."/>
            <person name="Harrison M."/>
        </authorList>
    </citation>
    <scope>NUCLEOTIDE SEQUENCE [LARGE SCALE GENOMIC DNA]</scope>
    <source>
        <strain evidence="2 3">IT104</strain>
    </source>
</reference>
<proteinExistence type="predicted"/>
<protein>
    <submittedName>
        <fullName evidence="2">Uncharacterized protein</fullName>
    </submittedName>
</protein>
<evidence type="ECO:0000256" key="1">
    <source>
        <dbReference type="SAM" id="MobiDB-lite"/>
    </source>
</evidence>
<feature type="region of interest" description="Disordered" evidence="1">
    <location>
        <begin position="1021"/>
        <end position="1049"/>
    </location>
</feature>
<name>A0A397GI81_9GLOM</name>
<dbReference type="EMBL" id="PQFF01000442">
    <property type="protein sequence ID" value="RHZ49869.1"/>
    <property type="molecule type" value="Genomic_DNA"/>
</dbReference>
<evidence type="ECO:0000313" key="2">
    <source>
        <dbReference type="EMBL" id="RHZ49869.1"/>
    </source>
</evidence>
<feature type="compositionally biased region" description="Acidic residues" evidence="1">
    <location>
        <begin position="1023"/>
        <end position="1039"/>
    </location>
</feature>
<dbReference type="AlphaFoldDB" id="A0A397GI81"/>
<dbReference type="Proteomes" id="UP000266861">
    <property type="component" value="Unassembled WGS sequence"/>
</dbReference>
<evidence type="ECO:0000313" key="3">
    <source>
        <dbReference type="Proteomes" id="UP000266861"/>
    </source>
</evidence>
<comment type="caution">
    <text evidence="2">The sequence shown here is derived from an EMBL/GenBank/DDBJ whole genome shotgun (WGS) entry which is preliminary data.</text>
</comment>
<accession>A0A397GI81</accession>
<sequence length="1077" mass="125527">MSKRRRFTSTLIRIGYIFPELHYGTFARNWWEPVSINLENTIVSATPYRLYMCVKCNLNSKDFIITVVKNNKNQQKPGFRCTCENMSSEIESYPSTAINSCYKKVFDTKTEYSGIAVMEDDHCFLEIYQDSKMIQQFIGLTPDDVWKKVGILKNFSGSYIFGITHESIQQLLNSENNKIVTCLPDEWHNYEKLTKVFDRHIKTRKLPNTTINWTHLFDDWYKRHSTIVIFPLVLSKIYPENYKFQDKELRAWRAMFKACGCSNVTPFSQIKSQIEFWSRAYNNSADMQILNNLYKSNLLLINNKPEPIPPSISLITNYNTLFWESFRNTININKRGHNGKIRILSVIALKFKYIDLQKELARKHARLYGPEAPPLDKPKRKVQCINNIQEKQFKIFFQDRENVTISSYQTDAKTGLPILYLPFVARLNNSTNLKYRDDLGGLCQICNDYGFTTFENLFNIIQSNSNNKTIMNTMFIQLDKLKRHLKRDFEEELAVGLDGKVIHDPCISHCLLFAFENISEDYQSKLTEAKEQLLYFLSHQARKFYLNAQFKAILSELDSNGAVIIADYKMRVLPQSARETKQDFFGKRGWTLHTILFFTKNTNSNELNIEAYDHWSLDTKQDAWFTASAFEAVFETIEKKPKWIKIISDNGPHYHNSELMAIISHWYNWYNIEVRSWLFFEPGEAKTIIDSHHAAITHAIKRYLRIGYDISSGEDIVQAAKGLSGTSLANLEPNRNNEIEDVHELDKTNKPKNTRKKSKIKTIKGISNFFYWEWPSNLAINRNPIHDKTVLFFSIRPVYEGYIRARPLPHVGNWSNFSPSYIADLWNSPLYQPQPLISQCTIPETKWTIPITMESDSNENNININIEDIDTIENINKVEREIEDIIDLTGNNNDIKSIDSEFPLIKGWALKSNQKFGGKGGNRMKKEIKTLLECFFLNGNRNQKDKMNAQDMQTELLKYIEAGELAEDDIPKNTKALEMSKLRADITYNHQLQKKVLKITAQTIISEIELSKCYKTEQIITDENNEDEQTDEQDDEEIPIYESQNSFNSEKINKEIEITNIEENNNLEDDFGNYLQE</sequence>
<dbReference type="OrthoDB" id="6130713at2759"/>
<keyword evidence="3" id="KW-1185">Reference proteome</keyword>
<gene>
    <name evidence="2" type="ORF">Glove_510g27</name>
</gene>